<accession>A0A3R5WHY6</accession>
<proteinExistence type="predicted"/>
<name>A0A3R5WHY6_9FIRM</name>
<gene>
    <name evidence="2" type="ORF">DWX94_14285</name>
</gene>
<reference evidence="2 3" key="1">
    <citation type="submission" date="2018-08" db="EMBL/GenBank/DDBJ databases">
        <title>A genome reference for cultivated species of the human gut microbiota.</title>
        <authorList>
            <person name="Zou Y."/>
            <person name="Xue W."/>
            <person name="Luo G."/>
        </authorList>
    </citation>
    <scope>NUCLEOTIDE SEQUENCE [LARGE SCALE GENOMIC DNA]</scope>
    <source>
        <strain evidence="2 3">AF22-21</strain>
    </source>
</reference>
<dbReference type="EMBL" id="QRVK01000080">
    <property type="protein sequence ID" value="RGS34991.1"/>
    <property type="molecule type" value="Genomic_DNA"/>
</dbReference>
<sequence>MYMLELVSLVAKVVFYGLTYEFTLDGITFSAWKIFITYLVCQLVGYAIWVFIKGVAQDADY</sequence>
<evidence type="ECO:0000313" key="3">
    <source>
        <dbReference type="Proteomes" id="UP000283295"/>
    </source>
</evidence>
<keyword evidence="1" id="KW-0812">Transmembrane</keyword>
<evidence type="ECO:0000256" key="1">
    <source>
        <dbReference type="SAM" id="Phobius"/>
    </source>
</evidence>
<dbReference type="AlphaFoldDB" id="A0A3R5WHY6"/>
<feature type="transmembrane region" description="Helical" evidence="1">
    <location>
        <begin position="35"/>
        <end position="52"/>
    </location>
</feature>
<protein>
    <submittedName>
        <fullName evidence="2">Uncharacterized protein</fullName>
    </submittedName>
</protein>
<keyword evidence="1" id="KW-1133">Transmembrane helix</keyword>
<organism evidence="2 3">
    <name type="scientific">Coprococcus eutactus</name>
    <dbReference type="NCBI Taxonomy" id="33043"/>
    <lineage>
        <taxon>Bacteria</taxon>
        <taxon>Bacillati</taxon>
        <taxon>Bacillota</taxon>
        <taxon>Clostridia</taxon>
        <taxon>Lachnospirales</taxon>
        <taxon>Lachnospiraceae</taxon>
        <taxon>Coprococcus</taxon>
    </lineage>
</organism>
<evidence type="ECO:0000313" key="2">
    <source>
        <dbReference type="EMBL" id="RGS34991.1"/>
    </source>
</evidence>
<keyword evidence="1" id="KW-0472">Membrane</keyword>
<feature type="transmembrane region" description="Helical" evidence="1">
    <location>
        <begin position="6"/>
        <end position="23"/>
    </location>
</feature>
<comment type="caution">
    <text evidence="2">The sequence shown here is derived from an EMBL/GenBank/DDBJ whole genome shotgun (WGS) entry which is preliminary data.</text>
</comment>
<dbReference type="Proteomes" id="UP000283295">
    <property type="component" value="Unassembled WGS sequence"/>
</dbReference>